<dbReference type="AlphaFoldDB" id="A0A9W6KUH4"/>
<name>A0A9W6KUH4_9ACTN</name>
<sequence length="175" mass="19317">MTHILLDTVIKTDYGQFDLLWDDGYQGFDGKFDKVFDGQVNGLAGAASGNGLYLNLARRSDGYPVRIVLLAEPPTLDAGVWEDVVEVSICVPRGVSPRWRTWAGERGGPLDLPPGSYRVRVSARGRDAGRQQELADGPVDSYLLEVWPAQAEPDSIVRTTTTNAAYWHRKVGSRR</sequence>
<keyword evidence="2" id="KW-1185">Reference proteome</keyword>
<evidence type="ECO:0000313" key="2">
    <source>
        <dbReference type="Proteomes" id="UP001143480"/>
    </source>
</evidence>
<dbReference type="EMBL" id="BSFP01000139">
    <property type="protein sequence ID" value="GLL08341.1"/>
    <property type="molecule type" value="Genomic_DNA"/>
</dbReference>
<evidence type="ECO:0000313" key="1">
    <source>
        <dbReference type="EMBL" id="GLL08341.1"/>
    </source>
</evidence>
<reference evidence="1" key="1">
    <citation type="journal article" date="2014" name="Int. J. Syst. Evol. Microbiol.">
        <title>Complete genome sequence of Corynebacterium casei LMG S-19264T (=DSM 44701T), isolated from a smear-ripened cheese.</title>
        <authorList>
            <consortium name="US DOE Joint Genome Institute (JGI-PGF)"/>
            <person name="Walter F."/>
            <person name="Albersmeier A."/>
            <person name="Kalinowski J."/>
            <person name="Ruckert C."/>
        </authorList>
    </citation>
    <scope>NUCLEOTIDE SEQUENCE</scope>
    <source>
        <strain evidence="1">VKM Ac-1321</strain>
    </source>
</reference>
<proteinExistence type="predicted"/>
<comment type="caution">
    <text evidence="1">The sequence shown here is derived from an EMBL/GenBank/DDBJ whole genome shotgun (WGS) entry which is preliminary data.</text>
</comment>
<protein>
    <submittedName>
        <fullName evidence="1">Uncharacterized protein</fullName>
    </submittedName>
</protein>
<organism evidence="1 2">
    <name type="scientific">Dactylosporangium matsuzakiense</name>
    <dbReference type="NCBI Taxonomy" id="53360"/>
    <lineage>
        <taxon>Bacteria</taxon>
        <taxon>Bacillati</taxon>
        <taxon>Actinomycetota</taxon>
        <taxon>Actinomycetes</taxon>
        <taxon>Micromonosporales</taxon>
        <taxon>Micromonosporaceae</taxon>
        <taxon>Dactylosporangium</taxon>
    </lineage>
</organism>
<reference evidence="1" key="2">
    <citation type="submission" date="2023-01" db="EMBL/GenBank/DDBJ databases">
        <authorList>
            <person name="Sun Q."/>
            <person name="Evtushenko L."/>
        </authorList>
    </citation>
    <scope>NUCLEOTIDE SEQUENCE</scope>
    <source>
        <strain evidence="1">VKM Ac-1321</strain>
    </source>
</reference>
<accession>A0A9W6KUH4</accession>
<dbReference type="Proteomes" id="UP001143480">
    <property type="component" value="Unassembled WGS sequence"/>
</dbReference>
<gene>
    <name evidence="1" type="ORF">GCM10017581_101020</name>
</gene>